<dbReference type="RefSeq" id="WP_125074847.1">
    <property type="nucleotide sequence ID" value="NZ_CP053792.1"/>
</dbReference>
<dbReference type="PANTHER" id="PTHR10908">
    <property type="entry name" value="SEROTONIN N-ACETYLTRANSFERASE"/>
    <property type="match status" value="1"/>
</dbReference>
<keyword evidence="2" id="KW-0012">Acyltransferase</keyword>
<accession>A0A3P5XSM4</accession>
<keyword evidence="5" id="KW-1185">Reference proteome</keyword>
<dbReference type="Gene3D" id="3.40.630.30">
    <property type="match status" value="1"/>
</dbReference>
<name>A0A3P5XSM4_STRCB</name>
<dbReference type="CDD" id="cd04301">
    <property type="entry name" value="NAT_SF"/>
    <property type="match status" value="1"/>
</dbReference>
<keyword evidence="1" id="KW-0808">Transferase</keyword>
<dbReference type="PROSITE" id="PS51186">
    <property type="entry name" value="GNAT"/>
    <property type="match status" value="1"/>
</dbReference>
<reference evidence="4 5" key="1">
    <citation type="submission" date="2018-10" db="EMBL/GenBank/DDBJ databases">
        <authorList>
            <consortium name="Molecular Microbiology and Infection Unit (UMMI)"/>
            <person name="Machado M."/>
        </authorList>
    </citation>
    <scope>NUCLEOTIDE SEQUENCE [LARGE SCALE GENOMIC DNA]</scope>
    <source>
        <strain evidence="4">FMV2238.02</strain>
    </source>
</reference>
<dbReference type="InterPro" id="IPR016181">
    <property type="entry name" value="Acyl_CoA_acyltransferase"/>
</dbReference>
<feature type="domain" description="N-acetyltransferase" evidence="3">
    <location>
        <begin position="1"/>
        <end position="159"/>
    </location>
</feature>
<sequence length="160" mass="18085">MLIRQVQESDWEAISAIEHDNFSPQEATTKEVIRERTRLIPDTFLVALIDQKLVGYIEGPVIAKPILQDHLFHGVKENPQKGGYIAITSLSIDKDFQQQGIGIALLAAMKDLAVTQEREGIILTCHDYLIPYYEMNGFSNQGLSESEHGGAVWYQMIWKP</sequence>
<dbReference type="InterPro" id="IPR051635">
    <property type="entry name" value="SNAT-like"/>
</dbReference>
<evidence type="ECO:0000256" key="2">
    <source>
        <dbReference type="ARBA" id="ARBA00023315"/>
    </source>
</evidence>
<evidence type="ECO:0000313" key="5">
    <source>
        <dbReference type="Proteomes" id="UP000280759"/>
    </source>
</evidence>
<dbReference type="PANTHER" id="PTHR10908:SF0">
    <property type="entry name" value="SEROTONIN N-ACETYLTRANSFERASE"/>
    <property type="match status" value="1"/>
</dbReference>
<dbReference type="GO" id="GO:0008080">
    <property type="term" value="F:N-acetyltransferase activity"/>
    <property type="evidence" value="ECO:0007669"/>
    <property type="project" value="UniProtKB-ARBA"/>
</dbReference>
<dbReference type="Proteomes" id="UP000280759">
    <property type="component" value="Unassembled WGS sequence"/>
</dbReference>
<proteinExistence type="predicted"/>
<dbReference type="Pfam" id="PF00583">
    <property type="entry name" value="Acetyltransf_1"/>
    <property type="match status" value="1"/>
</dbReference>
<dbReference type="InterPro" id="IPR000182">
    <property type="entry name" value="GNAT_dom"/>
</dbReference>
<evidence type="ECO:0000313" key="4">
    <source>
        <dbReference type="EMBL" id="VDC43525.1"/>
    </source>
</evidence>
<gene>
    <name evidence="4" type="ORF">FMV2238Y02_20320</name>
</gene>
<evidence type="ECO:0000259" key="3">
    <source>
        <dbReference type="PROSITE" id="PS51186"/>
    </source>
</evidence>
<dbReference type="AlphaFoldDB" id="A0A3P5XSM4"/>
<dbReference type="EMBL" id="UXEP01000043">
    <property type="protein sequence ID" value="VDC43525.1"/>
    <property type="molecule type" value="Genomic_DNA"/>
</dbReference>
<organism evidence="4 5">
    <name type="scientific">Streptococcus canis</name>
    <dbReference type="NCBI Taxonomy" id="1329"/>
    <lineage>
        <taxon>Bacteria</taxon>
        <taxon>Bacillati</taxon>
        <taxon>Bacillota</taxon>
        <taxon>Bacilli</taxon>
        <taxon>Lactobacillales</taxon>
        <taxon>Streptococcaceae</taxon>
        <taxon>Streptococcus</taxon>
    </lineage>
</organism>
<dbReference type="SUPFAM" id="SSF55729">
    <property type="entry name" value="Acyl-CoA N-acyltransferases (Nat)"/>
    <property type="match status" value="1"/>
</dbReference>
<evidence type="ECO:0000256" key="1">
    <source>
        <dbReference type="ARBA" id="ARBA00022679"/>
    </source>
</evidence>
<protein>
    <recommendedName>
        <fullName evidence="3">N-acetyltransferase domain-containing protein</fullName>
    </recommendedName>
</protein>